<evidence type="ECO:0000256" key="1">
    <source>
        <dbReference type="ARBA" id="ARBA00008390"/>
    </source>
</evidence>
<dbReference type="WBParaSite" id="PgR015_g037_t01">
    <property type="protein sequence ID" value="PgR015_g037_t01"/>
    <property type="gene ID" value="PgR015_g037"/>
</dbReference>
<evidence type="ECO:0000313" key="7">
    <source>
        <dbReference type="WBParaSite" id="PgR015_g037_t01"/>
    </source>
</evidence>
<sequence length="175" mass="20113">MFHVGQNFSMLMILFSVIFSSTMASTNVRIPDKFLGTFKLDRSENFDEFLASKGVNWFVRKMIGFASVTKVLAISKSDPGAYDMSNLTSKKNTHFNNWKLNETFEAEGLDGKMHKITFDFDDATDTLKETHVRMDDPNDKGETYHYTIEGNELILKMANDKVTCRRFFKKEQTSS</sequence>
<protein>
    <submittedName>
        <fullName evidence="7">Cytosolic fatty-acid binding proteins domain-containing protein</fullName>
    </submittedName>
</protein>
<keyword evidence="6" id="KW-1185">Reference proteome</keyword>
<organism evidence="6 7">
    <name type="scientific">Parascaris univalens</name>
    <name type="common">Nematode worm</name>
    <dbReference type="NCBI Taxonomy" id="6257"/>
    <lineage>
        <taxon>Eukaryota</taxon>
        <taxon>Metazoa</taxon>
        <taxon>Ecdysozoa</taxon>
        <taxon>Nematoda</taxon>
        <taxon>Chromadorea</taxon>
        <taxon>Rhabditida</taxon>
        <taxon>Spirurina</taxon>
        <taxon>Ascaridomorpha</taxon>
        <taxon>Ascaridoidea</taxon>
        <taxon>Ascarididae</taxon>
        <taxon>Parascaris</taxon>
    </lineage>
</organism>
<dbReference type="InterPro" id="IPR012674">
    <property type="entry name" value="Calycin"/>
</dbReference>
<dbReference type="Gene3D" id="2.40.128.20">
    <property type="match status" value="1"/>
</dbReference>
<evidence type="ECO:0000256" key="2">
    <source>
        <dbReference type="ARBA" id="ARBA00022448"/>
    </source>
</evidence>
<evidence type="ECO:0000256" key="4">
    <source>
        <dbReference type="SAM" id="SignalP"/>
    </source>
</evidence>
<accession>A0A915ASV1</accession>
<dbReference type="Proteomes" id="UP000887569">
    <property type="component" value="Unplaced"/>
</dbReference>
<dbReference type="PROSITE" id="PS00214">
    <property type="entry name" value="FABP"/>
    <property type="match status" value="1"/>
</dbReference>
<dbReference type="CDD" id="cd00742">
    <property type="entry name" value="FABP"/>
    <property type="match status" value="1"/>
</dbReference>
<evidence type="ECO:0000313" key="6">
    <source>
        <dbReference type="Proteomes" id="UP000887569"/>
    </source>
</evidence>
<dbReference type="InterPro" id="IPR000463">
    <property type="entry name" value="Fatty_acid-bd"/>
</dbReference>
<evidence type="ECO:0000256" key="3">
    <source>
        <dbReference type="ARBA" id="ARBA00023121"/>
    </source>
</evidence>
<feature type="signal peptide" evidence="4">
    <location>
        <begin position="1"/>
        <end position="24"/>
    </location>
</feature>
<dbReference type="AlphaFoldDB" id="A0A915ASV1"/>
<dbReference type="PANTHER" id="PTHR22725:SF9">
    <property type="entry name" value="FATTY ACID-BINDING PROTEIN HOMOLOG 3"/>
    <property type="match status" value="1"/>
</dbReference>
<dbReference type="GO" id="GO:0008289">
    <property type="term" value="F:lipid binding"/>
    <property type="evidence" value="ECO:0007669"/>
    <property type="project" value="UniProtKB-KW"/>
</dbReference>
<dbReference type="SUPFAM" id="SSF50814">
    <property type="entry name" value="Lipocalins"/>
    <property type="match status" value="1"/>
</dbReference>
<keyword evidence="2" id="KW-0813">Transport</keyword>
<dbReference type="InterPro" id="IPR040094">
    <property type="entry name" value="Lbp1-4"/>
</dbReference>
<keyword evidence="4" id="KW-0732">Signal</keyword>
<keyword evidence="3" id="KW-0446">Lipid-binding</keyword>
<proteinExistence type="inferred from homology"/>
<dbReference type="PRINTS" id="PR00178">
    <property type="entry name" value="FATTYACIDBP"/>
</dbReference>
<feature type="chain" id="PRO_5037666338" evidence="4">
    <location>
        <begin position="25"/>
        <end position="175"/>
    </location>
</feature>
<name>A0A915ASV1_PARUN</name>
<feature type="domain" description="Cytosolic fatty-acid binding proteins" evidence="5">
    <location>
        <begin position="36"/>
        <end position="53"/>
    </location>
</feature>
<evidence type="ECO:0000259" key="5">
    <source>
        <dbReference type="PROSITE" id="PS00214"/>
    </source>
</evidence>
<dbReference type="PANTHER" id="PTHR22725">
    <property type="entry name" value="FATTY ACID-BINDING PROTEIN HOMOLOG 1-RELATED-RELATED"/>
    <property type="match status" value="1"/>
</dbReference>
<comment type="similarity">
    <text evidence="1">Belongs to the calycin superfamily. Fatty-acid binding protein (FABP) family.</text>
</comment>
<reference evidence="7" key="1">
    <citation type="submission" date="2022-11" db="UniProtKB">
        <authorList>
            <consortium name="WormBaseParasite"/>
        </authorList>
    </citation>
    <scope>IDENTIFICATION</scope>
</reference>